<reference evidence="3" key="2">
    <citation type="journal article" date="2012" name="PLoS ONE">
        <title>A Deeply Branching Thermophilic Bacterium with an Ancient Acetyl-CoA Pathway Dominates a Subsurface Ecosystem.</title>
        <authorList>
            <person name="Takami H."/>
            <person name="Noguchi H."/>
            <person name="Takaki Y."/>
            <person name="Uchiyama I."/>
            <person name="Toyoda A."/>
            <person name="Nishi S."/>
            <person name="Chee G.-J."/>
            <person name="Arai W."/>
            <person name="Nunoura T."/>
            <person name="Itoh T."/>
            <person name="Hattori M."/>
            <person name="Takai K."/>
        </authorList>
    </citation>
    <scope>NUCLEOTIDE SEQUENCE</scope>
</reference>
<feature type="compositionally biased region" description="Basic and acidic residues" evidence="1">
    <location>
        <begin position="117"/>
        <end position="133"/>
    </location>
</feature>
<dbReference type="GO" id="GO:0016020">
    <property type="term" value="C:membrane"/>
    <property type="evidence" value="ECO:0007669"/>
    <property type="project" value="GOC"/>
</dbReference>
<accession>H5SG57</accession>
<reference evidence="3" key="1">
    <citation type="journal article" date="2005" name="Environ. Microbiol.">
        <title>Genetic and functional properties of uncultivated thermophilic crenarchaeotes from a subsurface gold mine as revealed by analysis of genome fragments.</title>
        <authorList>
            <person name="Nunoura T."/>
            <person name="Hirayama H."/>
            <person name="Takami H."/>
            <person name="Oida H."/>
            <person name="Nishi S."/>
            <person name="Shimamura S."/>
            <person name="Suzuki Y."/>
            <person name="Inagaki F."/>
            <person name="Takai K."/>
            <person name="Nealson K.H."/>
            <person name="Horikoshi K."/>
        </authorList>
    </citation>
    <scope>NUCLEOTIDE SEQUENCE</scope>
</reference>
<name>H5SG57_9BACT</name>
<dbReference type="PANTHER" id="PTHR14859:SF1">
    <property type="entry name" value="PGAP2-INTERACTING PROTEIN"/>
    <property type="match status" value="1"/>
</dbReference>
<dbReference type="InterPro" id="IPR005135">
    <property type="entry name" value="Endo/exonuclease/phosphatase"/>
</dbReference>
<dbReference type="GO" id="GO:0003824">
    <property type="term" value="F:catalytic activity"/>
    <property type="evidence" value="ECO:0007669"/>
    <property type="project" value="InterPro"/>
</dbReference>
<dbReference type="EMBL" id="AP011710">
    <property type="protein sequence ID" value="BAL55143.1"/>
    <property type="molecule type" value="Genomic_DNA"/>
</dbReference>
<dbReference type="AlphaFoldDB" id="H5SG57"/>
<dbReference type="SUPFAM" id="SSF56219">
    <property type="entry name" value="DNase I-like"/>
    <property type="match status" value="1"/>
</dbReference>
<dbReference type="PANTHER" id="PTHR14859">
    <property type="entry name" value="CALCOFLUOR WHITE HYPERSENSITIVE PROTEIN PRECURSOR"/>
    <property type="match status" value="1"/>
</dbReference>
<feature type="domain" description="Endonuclease/exonuclease/phosphatase" evidence="2">
    <location>
        <begin position="7"/>
        <end position="399"/>
    </location>
</feature>
<dbReference type="Pfam" id="PF03372">
    <property type="entry name" value="Exo_endo_phos"/>
    <property type="match status" value="1"/>
</dbReference>
<dbReference type="Gene3D" id="3.60.10.10">
    <property type="entry name" value="Endonuclease/exonuclease/phosphatase"/>
    <property type="match status" value="1"/>
</dbReference>
<gene>
    <name evidence="3" type="ORF">HGMM_F23D12C22</name>
</gene>
<evidence type="ECO:0000259" key="2">
    <source>
        <dbReference type="Pfam" id="PF03372"/>
    </source>
</evidence>
<evidence type="ECO:0000313" key="3">
    <source>
        <dbReference type="EMBL" id="BAL55143.1"/>
    </source>
</evidence>
<sequence length="449" mass="52025">MMRIAFWNIAGGKSLDEIMLIWTDPERFLERRRFDGVRLPSRIYRRMAEELRLLQEVDVLILNECNIGMPRSGDRHVADELTRALEMNVAFGIEFIELEPFLLDRKPIRPALSDSPPDEKQRSRRRAHEETKGAEPWAHHGVQGHAILSRYAIRSVSVFRFRSQGFDWFVDEKRLFSSLEDWGQARRTSPHVLALRQLRLGGRMALLAELAVPELPKGAVSVVTTHLGNRARPCVRREQMRELLDRIRHIGHPVILAGDLNTSGRNGTPGRLHRALVRLALSGEFWDSMVLRVAPLLGGLHDLFRSAPSLWRIERDPTYEGWLFSSEEAGLFRDLEHFRFDDGRCFDFRGDRERSIHRVTGALANSNERTLRGFVPTRPKRWALGRLRGQKLDWIVVKPYIQRPRDEHASYRFAPHFGRTLRWVNARMSLSDHHPLLVDLPLTEPGQLR</sequence>
<protein>
    <submittedName>
        <fullName evidence="3">Hypothetical conserved protein</fullName>
    </submittedName>
</protein>
<organism evidence="3">
    <name type="scientific">uncultured Acidobacteriota bacterium</name>
    <dbReference type="NCBI Taxonomy" id="171953"/>
    <lineage>
        <taxon>Bacteria</taxon>
        <taxon>Pseudomonadati</taxon>
        <taxon>Acidobacteriota</taxon>
        <taxon>environmental samples</taxon>
    </lineage>
</organism>
<dbReference type="GO" id="GO:0006506">
    <property type="term" value="P:GPI anchor biosynthetic process"/>
    <property type="evidence" value="ECO:0007669"/>
    <property type="project" value="TreeGrafter"/>
</dbReference>
<feature type="region of interest" description="Disordered" evidence="1">
    <location>
        <begin position="109"/>
        <end position="136"/>
    </location>
</feature>
<proteinExistence type="predicted"/>
<evidence type="ECO:0000256" key="1">
    <source>
        <dbReference type="SAM" id="MobiDB-lite"/>
    </source>
</evidence>
<dbReference type="InterPro" id="IPR036691">
    <property type="entry name" value="Endo/exonu/phosph_ase_sf"/>
</dbReference>
<dbReference type="InterPro" id="IPR051916">
    <property type="entry name" value="GPI-anchor_lipid_remodeler"/>
</dbReference>